<feature type="compositionally biased region" description="Low complexity" evidence="1">
    <location>
        <begin position="849"/>
        <end position="864"/>
    </location>
</feature>
<keyword evidence="4" id="KW-1185">Reference proteome</keyword>
<feature type="compositionally biased region" description="Low complexity" evidence="1">
    <location>
        <begin position="70"/>
        <end position="83"/>
    </location>
</feature>
<name>A0A0L6U5X9_9BASI</name>
<feature type="compositionally biased region" description="Acidic residues" evidence="1">
    <location>
        <begin position="480"/>
        <end position="504"/>
    </location>
</feature>
<organism evidence="3 4">
    <name type="scientific">Puccinia sorghi</name>
    <dbReference type="NCBI Taxonomy" id="27349"/>
    <lineage>
        <taxon>Eukaryota</taxon>
        <taxon>Fungi</taxon>
        <taxon>Dikarya</taxon>
        <taxon>Basidiomycota</taxon>
        <taxon>Pucciniomycotina</taxon>
        <taxon>Pucciniomycetes</taxon>
        <taxon>Pucciniales</taxon>
        <taxon>Pucciniaceae</taxon>
        <taxon>Puccinia</taxon>
    </lineage>
</organism>
<feature type="compositionally biased region" description="Polar residues" evidence="1">
    <location>
        <begin position="343"/>
        <end position="352"/>
    </location>
</feature>
<feature type="compositionally biased region" description="Low complexity" evidence="1">
    <location>
        <begin position="611"/>
        <end position="623"/>
    </location>
</feature>
<dbReference type="Proteomes" id="UP000037035">
    <property type="component" value="Unassembled WGS sequence"/>
</dbReference>
<feature type="compositionally biased region" description="Polar residues" evidence="1">
    <location>
        <begin position="128"/>
        <end position="141"/>
    </location>
</feature>
<feature type="region of interest" description="Disordered" evidence="1">
    <location>
        <begin position="343"/>
        <end position="367"/>
    </location>
</feature>
<sequence>MERNSLRLQNATNNDIATLWLEKPSLNLILLIVNEIHPDQVRKTSIKNPHKKLQPPPTIISIAPTPPSASPAITAPASPISAPVLSSPIPEQQPPHLLLSPHPQSDQQLHPLSDSNSPSDNQFHHPSKPTQPHTGRSTSPILRSKPQSTQPQSPHHPRRFLQEDKSHHDHPKNNLHYIPRRATSSADFKRKRRPISTTPRPHSHQSASHSVTPHLAPTSTPPQHPPQSLWIKDQNQPTTSSFSSPEESQDFSKPLDLTQSTNLTVPSQTQTHSHPLNTTSHNQHFKDPHPLSHNVDSQTTLSASYNSSGSLPSVVSPIIPVTPNNSQVTAPFQIAQDIIPDSLASSHTTGRSSAFMPSAPPPTPSQNGVPLPTTMSAALKNKPQLAQHQGPLLPSTLSPISTTTGGGKKKAKFFIKEYEADDDKIFSPTSFPAQPTQSIQPFTQMSINPTQHTSSPGPVMTISPEKQEPKNAQVSIERQEELEGTDSDEWGSEYSDDEGNEAEELAERMKAQELEKKRKQEEYHRQLFAKKHFVQRNLSHEGQQEPPPIRRAGLSMLFHPELNHLQHHPTSGSGGDGGAPLRNQSAIELRRHGSASSSSRKPADQEPAPGPRSSIGSIPRPSSLIKSKSSVAVPVLAGQDPPLMVQRSPSSHSGQSSLLRQSHRPPTRRNSAAPNGGATGTTTPGPLAPTRSLPHPAHQRHPSRLGGKPENVEYSDDDSSSDGSQTGQQPGQTHAGAQMTEEQERRLGRLAGGARAGPITLGGGGGGAGSNGRPEPIAPPLSPRTTRRNMLANEMTESVRRNLLWERHMRAQALGIALPAHPDQRAELPNHPRLDDPAATNFPFPNSSNTAALPPTTTNTTTTTTATQFKKNITNGSKEYRNFSKGFHRTGW</sequence>
<dbReference type="GO" id="GO:0031930">
    <property type="term" value="P:mitochondria-nucleus signaling pathway"/>
    <property type="evidence" value="ECO:0007669"/>
    <property type="project" value="TreeGrafter"/>
</dbReference>
<dbReference type="STRING" id="27349.A0A0L6U5X9"/>
<feature type="compositionally biased region" description="Low complexity" evidence="1">
    <location>
        <begin position="144"/>
        <end position="153"/>
    </location>
</feature>
<dbReference type="PANTHER" id="PTHR28014">
    <property type="entry name" value="NEGATIVE REGULATOR OF RAS-CAMP PATHWAY"/>
    <property type="match status" value="1"/>
</dbReference>
<dbReference type="Pfam" id="PF11702">
    <property type="entry name" value="DUF3295"/>
    <property type="match status" value="1"/>
</dbReference>
<feature type="compositionally biased region" description="Polar residues" evidence="1">
    <location>
        <begin position="106"/>
        <end position="121"/>
    </location>
</feature>
<gene>
    <name evidence="3" type="ORF">VP01_971g1</name>
</gene>
<dbReference type="InterPro" id="IPR053043">
    <property type="entry name" value="Ras-cAMP_regulatory"/>
</dbReference>
<feature type="region of interest" description="Disordered" evidence="1">
    <location>
        <begin position="45"/>
        <end position="253"/>
    </location>
</feature>
<dbReference type="PANTHER" id="PTHR28014:SF1">
    <property type="entry name" value="NEGATIVE REGULATOR OF RAS-CAMP PATHWAY"/>
    <property type="match status" value="1"/>
</dbReference>
<evidence type="ECO:0000256" key="1">
    <source>
        <dbReference type="SAM" id="MobiDB-lite"/>
    </source>
</evidence>
<dbReference type="GO" id="GO:0000122">
    <property type="term" value="P:negative regulation of transcription by RNA polymerase II"/>
    <property type="evidence" value="ECO:0007669"/>
    <property type="project" value="TreeGrafter"/>
</dbReference>
<feature type="compositionally biased region" description="Low complexity" evidence="1">
    <location>
        <begin position="672"/>
        <end position="690"/>
    </location>
</feature>
<feature type="compositionally biased region" description="Pro residues" evidence="1">
    <location>
        <begin position="54"/>
        <end position="69"/>
    </location>
</feature>
<dbReference type="EMBL" id="LAVV01015403">
    <property type="protein sequence ID" value="KNZ43913.1"/>
    <property type="molecule type" value="Genomic_DNA"/>
</dbReference>
<dbReference type="InterPro" id="IPR021711">
    <property type="entry name" value="DUF3295"/>
</dbReference>
<evidence type="ECO:0000259" key="2">
    <source>
        <dbReference type="Pfam" id="PF11702"/>
    </source>
</evidence>
<feature type="compositionally biased region" description="Polar residues" evidence="1">
    <location>
        <begin position="294"/>
        <end position="303"/>
    </location>
</feature>
<feature type="compositionally biased region" description="Polar residues" evidence="1">
    <location>
        <begin position="266"/>
        <end position="282"/>
    </location>
</feature>
<dbReference type="VEuPathDB" id="FungiDB:VP01_971g1"/>
<accession>A0A0L6U5X9</accession>
<feature type="region of interest" description="Disordered" evidence="1">
    <location>
        <begin position="266"/>
        <end position="309"/>
    </location>
</feature>
<protein>
    <recommendedName>
        <fullName evidence="2">DUF3295 domain-containing protein</fullName>
    </recommendedName>
</protein>
<feature type="compositionally biased region" description="Low complexity" evidence="1">
    <location>
        <begin position="236"/>
        <end position="246"/>
    </location>
</feature>
<evidence type="ECO:0000313" key="4">
    <source>
        <dbReference type="Proteomes" id="UP000037035"/>
    </source>
</evidence>
<feature type="region of interest" description="Disordered" evidence="1">
    <location>
        <begin position="845"/>
        <end position="864"/>
    </location>
</feature>
<feature type="compositionally biased region" description="Low complexity" evidence="1">
    <location>
        <begin position="721"/>
        <end position="733"/>
    </location>
</feature>
<feature type="compositionally biased region" description="Low complexity" evidence="1">
    <location>
        <begin position="646"/>
        <end position="660"/>
    </location>
</feature>
<feature type="domain" description="DUF3295" evidence="2">
    <location>
        <begin position="780"/>
        <end position="813"/>
    </location>
</feature>
<comment type="caution">
    <text evidence="3">The sequence shown here is derived from an EMBL/GenBank/DDBJ whole genome shotgun (WGS) entry which is preliminary data.</text>
</comment>
<dbReference type="OrthoDB" id="2507811at2759"/>
<dbReference type="GO" id="GO:0006808">
    <property type="term" value="P:regulation of nitrogen utilization"/>
    <property type="evidence" value="ECO:0007669"/>
    <property type="project" value="TreeGrafter"/>
</dbReference>
<dbReference type="AlphaFoldDB" id="A0A0L6U5X9"/>
<dbReference type="GO" id="GO:0005737">
    <property type="term" value="C:cytoplasm"/>
    <property type="evidence" value="ECO:0007669"/>
    <property type="project" value="TreeGrafter"/>
</dbReference>
<feature type="compositionally biased region" description="Basic and acidic residues" evidence="1">
    <location>
        <begin position="505"/>
        <end position="525"/>
    </location>
</feature>
<feature type="compositionally biased region" description="Low complexity" evidence="1">
    <location>
        <begin position="94"/>
        <end position="105"/>
    </location>
</feature>
<feature type="compositionally biased region" description="Polar residues" evidence="1">
    <location>
        <begin position="195"/>
        <end position="211"/>
    </location>
</feature>
<feature type="region of interest" description="Disordered" evidence="1">
    <location>
        <begin position="451"/>
        <end position="785"/>
    </location>
</feature>
<proteinExistence type="predicted"/>
<reference evidence="3 4" key="1">
    <citation type="submission" date="2015-08" db="EMBL/GenBank/DDBJ databases">
        <title>Next Generation Sequencing and Analysis of the Genome of Puccinia sorghi L Schw, the Causal Agent of Maize Common Rust.</title>
        <authorList>
            <person name="Rochi L."/>
            <person name="Burguener G."/>
            <person name="Darino M."/>
            <person name="Turjanski A."/>
            <person name="Kreff E."/>
            <person name="Dieguez M.J."/>
            <person name="Sacco F."/>
        </authorList>
    </citation>
    <scope>NUCLEOTIDE SEQUENCE [LARGE SCALE GENOMIC DNA]</scope>
    <source>
        <strain evidence="3 4">RO10H11247</strain>
    </source>
</reference>
<feature type="compositionally biased region" description="Gly residues" evidence="1">
    <location>
        <begin position="750"/>
        <end position="770"/>
    </location>
</feature>
<evidence type="ECO:0000313" key="3">
    <source>
        <dbReference type="EMBL" id="KNZ43913.1"/>
    </source>
</evidence>